<sequence length="387" mass="42912">MNQQTHELIKHINHLPEKLNTHTILQCKLDGRRRCICRRRRTRAVAALRRVEAGEAAAQLGQSRRPRRRRLRRVDRSRSWSWSWLHHRDVRAVHAAVPAAVALLPEQVERVAAVGGGGGDGHPLDEALGVVAFLVMVAVERGAELHQLGLELGDLPVLLRLRLAQPHGLRQLGGAVRPRRGPCEHRVERARPRVPPREELLEPEDLLHRRGDRRVLVLRRRLGPVRRVHHRAGFNPRRDEERGHADAEGVEAEQHGGGADDAVRGGDAGDRGGHVVEEAAVLIVGDDEQRLVPLRAGAERLVDLLDEALALRDVVGRVVVVAGEELEVEVALLDDDVVGELALPAVALERHVVRVVVAQVLELPHVPACQYSPLLIITGLLPLFFFP</sequence>
<reference evidence="2" key="1">
    <citation type="journal article" date="2013" name="Nat. Commun.">
        <title>Whole-genome sequencing of Oryza brachyantha reveals mechanisms underlying Oryza genome evolution.</title>
        <authorList>
            <person name="Chen J."/>
            <person name="Huang Q."/>
            <person name="Gao D."/>
            <person name="Wang J."/>
            <person name="Lang Y."/>
            <person name="Liu T."/>
            <person name="Li B."/>
            <person name="Bai Z."/>
            <person name="Luis Goicoechea J."/>
            <person name="Liang C."/>
            <person name="Chen C."/>
            <person name="Zhang W."/>
            <person name="Sun S."/>
            <person name="Liao Y."/>
            <person name="Zhang X."/>
            <person name="Yang L."/>
            <person name="Song C."/>
            <person name="Wang M."/>
            <person name="Shi J."/>
            <person name="Liu G."/>
            <person name="Liu J."/>
            <person name="Zhou H."/>
            <person name="Zhou W."/>
            <person name="Yu Q."/>
            <person name="An N."/>
            <person name="Chen Y."/>
            <person name="Cai Q."/>
            <person name="Wang B."/>
            <person name="Liu B."/>
            <person name="Min J."/>
            <person name="Huang Y."/>
            <person name="Wu H."/>
            <person name="Li Z."/>
            <person name="Zhang Y."/>
            <person name="Yin Y."/>
            <person name="Song W."/>
            <person name="Jiang J."/>
            <person name="Jackson S.A."/>
            <person name="Wing R.A."/>
            <person name="Wang J."/>
            <person name="Chen M."/>
        </authorList>
    </citation>
    <scope>NUCLEOTIDE SEQUENCE [LARGE SCALE GENOMIC DNA]</scope>
    <source>
        <strain evidence="2">cv. IRGC 101232</strain>
    </source>
</reference>
<feature type="compositionally biased region" description="Basic and acidic residues" evidence="1">
    <location>
        <begin position="236"/>
        <end position="247"/>
    </location>
</feature>
<proteinExistence type="predicted"/>
<accession>J3N9D1</accession>
<dbReference type="HOGENOM" id="CLU_714514_0_0_1"/>
<evidence type="ECO:0000256" key="1">
    <source>
        <dbReference type="SAM" id="MobiDB-lite"/>
    </source>
</evidence>
<name>J3N9D1_ORYBR</name>
<dbReference type="Proteomes" id="UP000006038">
    <property type="component" value="Chromosome 11"/>
</dbReference>
<organism evidence="2">
    <name type="scientific">Oryza brachyantha</name>
    <name type="common">malo sina</name>
    <dbReference type="NCBI Taxonomy" id="4533"/>
    <lineage>
        <taxon>Eukaryota</taxon>
        <taxon>Viridiplantae</taxon>
        <taxon>Streptophyta</taxon>
        <taxon>Embryophyta</taxon>
        <taxon>Tracheophyta</taxon>
        <taxon>Spermatophyta</taxon>
        <taxon>Magnoliopsida</taxon>
        <taxon>Liliopsida</taxon>
        <taxon>Poales</taxon>
        <taxon>Poaceae</taxon>
        <taxon>BOP clade</taxon>
        <taxon>Oryzoideae</taxon>
        <taxon>Oryzeae</taxon>
        <taxon>Oryzinae</taxon>
        <taxon>Oryza</taxon>
    </lineage>
</organism>
<dbReference type="EnsemblPlants" id="OB11G24170.1">
    <property type="protein sequence ID" value="OB11G24170.1"/>
    <property type="gene ID" value="OB11G24170"/>
</dbReference>
<evidence type="ECO:0000313" key="3">
    <source>
        <dbReference type="Proteomes" id="UP000006038"/>
    </source>
</evidence>
<dbReference type="AlphaFoldDB" id="J3N9D1"/>
<dbReference type="Gramene" id="OB11G24170.1">
    <property type="protein sequence ID" value="OB11G24170.1"/>
    <property type="gene ID" value="OB11G24170"/>
</dbReference>
<reference evidence="2" key="2">
    <citation type="submission" date="2013-04" db="UniProtKB">
        <authorList>
            <consortium name="EnsemblPlants"/>
        </authorList>
    </citation>
    <scope>IDENTIFICATION</scope>
</reference>
<evidence type="ECO:0000313" key="2">
    <source>
        <dbReference type="EnsemblPlants" id="OB11G24170.1"/>
    </source>
</evidence>
<feature type="region of interest" description="Disordered" evidence="1">
    <location>
        <begin position="232"/>
        <end position="269"/>
    </location>
</feature>
<keyword evidence="3" id="KW-1185">Reference proteome</keyword>
<protein>
    <submittedName>
        <fullName evidence="2">Uncharacterized protein</fullName>
    </submittedName>
</protein>